<accession>I4A2Z4</accession>
<dbReference type="RefSeq" id="WP_014791831.1">
    <property type="nucleotide sequence ID" value="NC_018016.1"/>
</dbReference>
<dbReference type="AlphaFoldDB" id="I4A2Z4"/>
<evidence type="ECO:0000313" key="2">
    <source>
        <dbReference type="EMBL" id="AFL98328.1"/>
    </source>
</evidence>
<dbReference type="HOGENOM" id="CLU_131427_0_0_10"/>
<keyword evidence="3" id="KW-1185">Reference proteome</keyword>
<evidence type="ECO:0000313" key="3">
    <source>
        <dbReference type="Proteomes" id="UP000006051"/>
    </source>
</evidence>
<protein>
    <recommendedName>
        <fullName evidence="4">Lipoprotein</fullName>
    </recommendedName>
</protein>
<evidence type="ECO:0008006" key="4">
    <source>
        <dbReference type="Google" id="ProtNLM"/>
    </source>
</evidence>
<dbReference type="EMBL" id="CP003283">
    <property type="protein sequence ID" value="AFL98328.1"/>
    <property type="molecule type" value="Genomic_DNA"/>
</dbReference>
<name>I4A2Z4_ORNRL</name>
<dbReference type="GeneID" id="97258778"/>
<evidence type="ECO:0000256" key="1">
    <source>
        <dbReference type="SAM" id="SignalP"/>
    </source>
</evidence>
<gene>
    <name evidence="2" type="ordered locus">Ornrh_2197</name>
</gene>
<dbReference type="PROSITE" id="PS51257">
    <property type="entry name" value="PROKAR_LIPOPROTEIN"/>
    <property type="match status" value="1"/>
</dbReference>
<sequence length="135" mass="14825">MKKTMKIFGLLLLMVVASFTLVSCSNDDDPADNLFFVGSYEGKVGYSEGFLAKNNVGLQDGKVTVVKAGDRYNFEFSGTDEDIPTLTGIKIEKGKNSSIKVEGLGEGQYINIDEKNLTLFVQQDGKTWVAQAKRK</sequence>
<proteinExistence type="predicted"/>
<keyword evidence="1" id="KW-0732">Signal</keyword>
<dbReference type="KEGG" id="orh:Ornrh_2197"/>
<dbReference type="STRING" id="867902.Ornrh_2197"/>
<reference evidence="2 3" key="1">
    <citation type="submission" date="2012-06" db="EMBL/GenBank/DDBJ databases">
        <title>The complete genome of Ornithobacterium rhinotracheale DSM 15997.</title>
        <authorList>
            <consortium name="US DOE Joint Genome Institute (JGI-PGF)"/>
            <person name="Lucas S."/>
            <person name="Copeland A."/>
            <person name="Lapidus A."/>
            <person name="Goodwin L."/>
            <person name="Pitluck S."/>
            <person name="Peters L."/>
            <person name="Mikhailova N."/>
            <person name="Teshima H."/>
            <person name="Kyrpides N."/>
            <person name="Mavromatis K."/>
            <person name="Pagani I."/>
            <person name="Ivanova N."/>
            <person name="Ovchinnikova G."/>
            <person name="Zeytun A."/>
            <person name="Detter J.C."/>
            <person name="Han C."/>
            <person name="Land M."/>
            <person name="Hauser L."/>
            <person name="Markowitz V."/>
            <person name="Cheng J.-F."/>
            <person name="Hugenholtz P."/>
            <person name="Woyke T."/>
            <person name="Wu D."/>
            <person name="Lang E."/>
            <person name="Kopitz M."/>
            <person name="Brambilla E."/>
            <person name="Klenk H.-P."/>
            <person name="Eisen J.A."/>
        </authorList>
    </citation>
    <scope>NUCLEOTIDE SEQUENCE [LARGE SCALE GENOMIC DNA]</scope>
    <source>
        <strain evidence="3">ATCC 51463 / DSM 15997 / CCUG 23171 / LMG 9086</strain>
    </source>
</reference>
<feature type="chain" id="PRO_5003684815" description="Lipoprotein" evidence="1">
    <location>
        <begin position="26"/>
        <end position="135"/>
    </location>
</feature>
<dbReference type="eggNOG" id="ENOG50334VS">
    <property type="taxonomic scope" value="Bacteria"/>
</dbReference>
<dbReference type="GeneID" id="71570270"/>
<organism evidence="2 3">
    <name type="scientific">Ornithobacterium rhinotracheale (strain ATCC 51463 / DSM 15997 / CCUG 23171 / CIP 104009 / LMG 9086)</name>
    <dbReference type="NCBI Taxonomy" id="867902"/>
    <lineage>
        <taxon>Bacteria</taxon>
        <taxon>Pseudomonadati</taxon>
        <taxon>Bacteroidota</taxon>
        <taxon>Flavobacteriia</taxon>
        <taxon>Flavobacteriales</taxon>
        <taxon>Weeksellaceae</taxon>
        <taxon>Ornithobacterium</taxon>
    </lineage>
</organism>
<dbReference type="Proteomes" id="UP000006051">
    <property type="component" value="Chromosome"/>
</dbReference>
<feature type="signal peptide" evidence="1">
    <location>
        <begin position="1"/>
        <end position="25"/>
    </location>
</feature>